<evidence type="ECO:0000256" key="3">
    <source>
        <dbReference type="PROSITE-ProRule" id="PRU00023"/>
    </source>
</evidence>
<dbReference type="OrthoDB" id="548600at2759"/>
<dbReference type="Pfam" id="PF12796">
    <property type="entry name" value="Ank_2"/>
    <property type="match status" value="1"/>
</dbReference>
<dbReference type="SMART" id="SM00248">
    <property type="entry name" value="ANK"/>
    <property type="match status" value="2"/>
</dbReference>
<reference evidence="5" key="1">
    <citation type="journal article" date="2020" name="bioRxiv">
        <title>Comparative genomics of Chlamydomonas.</title>
        <authorList>
            <person name="Craig R.J."/>
            <person name="Hasan A.R."/>
            <person name="Ness R.W."/>
            <person name="Keightley P.D."/>
        </authorList>
    </citation>
    <scope>NUCLEOTIDE SEQUENCE</scope>
    <source>
        <strain evidence="5">CCAP 11/70</strain>
    </source>
</reference>
<protein>
    <submittedName>
        <fullName evidence="5">Uncharacterized protein</fullName>
    </submittedName>
</protein>
<evidence type="ECO:0000256" key="2">
    <source>
        <dbReference type="ARBA" id="ARBA00023043"/>
    </source>
</evidence>
<gene>
    <name evidence="5" type="ORF">HYH03_010033</name>
</gene>
<accession>A0A836BXX6</accession>
<keyword evidence="1" id="KW-0677">Repeat</keyword>
<dbReference type="InterPro" id="IPR036770">
    <property type="entry name" value="Ankyrin_rpt-contain_sf"/>
</dbReference>
<feature type="region of interest" description="Disordered" evidence="4">
    <location>
        <begin position="1"/>
        <end position="20"/>
    </location>
</feature>
<dbReference type="InterPro" id="IPR002110">
    <property type="entry name" value="Ankyrin_rpt"/>
</dbReference>
<dbReference type="SUPFAM" id="SSF48403">
    <property type="entry name" value="Ankyrin repeat"/>
    <property type="match status" value="1"/>
</dbReference>
<evidence type="ECO:0000313" key="6">
    <source>
        <dbReference type="Proteomes" id="UP000612055"/>
    </source>
</evidence>
<proteinExistence type="predicted"/>
<feature type="compositionally biased region" description="Basic and acidic residues" evidence="4">
    <location>
        <begin position="62"/>
        <end position="73"/>
    </location>
</feature>
<feature type="region of interest" description="Disordered" evidence="4">
    <location>
        <begin position="41"/>
        <end position="101"/>
    </location>
</feature>
<feature type="compositionally biased region" description="Low complexity" evidence="4">
    <location>
        <begin position="86"/>
        <end position="100"/>
    </location>
</feature>
<keyword evidence="6" id="KW-1185">Reference proteome</keyword>
<keyword evidence="2 3" id="KW-0040">ANK repeat</keyword>
<dbReference type="PROSITE" id="PS50088">
    <property type="entry name" value="ANK_REPEAT"/>
    <property type="match status" value="1"/>
</dbReference>
<dbReference type="PANTHER" id="PTHR24171">
    <property type="entry name" value="ANKYRIN REPEAT DOMAIN-CONTAINING PROTEIN 39-RELATED"/>
    <property type="match status" value="1"/>
</dbReference>
<dbReference type="EMBL" id="JAEHOE010000051">
    <property type="protein sequence ID" value="KAG2491664.1"/>
    <property type="molecule type" value="Genomic_DNA"/>
</dbReference>
<dbReference type="Proteomes" id="UP000612055">
    <property type="component" value="Unassembled WGS sequence"/>
</dbReference>
<comment type="caution">
    <text evidence="5">The sequence shown here is derived from an EMBL/GenBank/DDBJ whole genome shotgun (WGS) entry which is preliminary data.</text>
</comment>
<evidence type="ECO:0000256" key="1">
    <source>
        <dbReference type="ARBA" id="ARBA00022737"/>
    </source>
</evidence>
<feature type="compositionally biased region" description="Polar residues" evidence="4">
    <location>
        <begin position="41"/>
        <end position="56"/>
    </location>
</feature>
<evidence type="ECO:0000313" key="5">
    <source>
        <dbReference type="EMBL" id="KAG2491664.1"/>
    </source>
</evidence>
<dbReference type="PROSITE" id="PS50297">
    <property type="entry name" value="ANK_REP_REGION"/>
    <property type="match status" value="1"/>
</dbReference>
<evidence type="ECO:0000256" key="4">
    <source>
        <dbReference type="SAM" id="MobiDB-lite"/>
    </source>
</evidence>
<dbReference type="Gene3D" id="1.25.40.20">
    <property type="entry name" value="Ankyrin repeat-containing domain"/>
    <property type="match status" value="1"/>
</dbReference>
<feature type="repeat" description="ANK" evidence="3">
    <location>
        <begin position="137"/>
        <end position="169"/>
    </location>
</feature>
<name>A0A836BXX6_9CHLO</name>
<dbReference type="AlphaFoldDB" id="A0A836BXX6"/>
<dbReference type="GO" id="GO:0085020">
    <property type="term" value="P:protein K6-linked ubiquitination"/>
    <property type="evidence" value="ECO:0007669"/>
    <property type="project" value="TreeGrafter"/>
</dbReference>
<dbReference type="PRINTS" id="PR01415">
    <property type="entry name" value="ANKYRIN"/>
</dbReference>
<dbReference type="PANTHER" id="PTHR24171:SF8">
    <property type="entry name" value="BRCA1-ASSOCIATED RING DOMAIN PROTEIN 1"/>
    <property type="match status" value="1"/>
</dbReference>
<organism evidence="5 6">
    <name type="scientific">Edaphochlamys debaryana</name>
    <dbReference type="NCBI Taxonomy" id="47281"/>
    <lineage>
        <taxon>Eukaryota</taxon>
        <taxon>Viridiplantae</taxon>
        <taxon>Chlorophyta</taxon>
        <taxon>core chlorophytes</taxon>
        <taxon>Chlorophyceae</taxon>
        <taxon>CS clade</taxon>
        <taxon>Chlamydomonadales</taxon>
        <taxon>Chlamydomonadales incertae sedis</taxon>
        <taxon>Edaphochlamys</taxon>
    </lineage>
</organism>
<sequence length="261" mass="28192">MQRVATLPKQEARRAATCAAHRPSRTLPFTNAHAVGAPRLQRQSWQEPATSSSSQWCVARGGTERALEPDRAVASEALPTSEVGSGELQTPQTPTGTLPEAPLPPDVFAAAALGRTEQLQRLLTDLGPGAAHVRDEYGNTPLHVAAHHLHPEAVRLLLLAGADVNARDSEGYTPLHEAVRHLEHWLHAEGLSEGEAPPRGEAEVVELLLRAGADPHAATRAGQTPMDLVKLSSPDAARLLRHGDEERRGTGFVVHRRDDWR</sequence>
<dbReference type="GO" id="GO:0004842">
    <property type="term" value="F:ubiquitin-protein transferase activity"/>
    <property type="evidence" value="ECO:0007669"/>
    <property type="project" value="TreeGrafter"/>
</dbReference>